<dbReference type="InterPro" id="IPR001179">
    <property type="entry name" value="PPIase_FKBP_dom"/>
</dbReference>
<name>A0A4Y4CRV4_ZOORA</name>
<dbReference type="Gene3D" id="2.40.10.330">
    <property type="match status" value="1"/>
</dbReference>
<dbReference type="EMBL" id="BJNV01000012">
    <property type="protein sequence ID" value="GEC95036.1"/>
    <property type="molecule type" value="Genomic_DNA"/>
</dbReference>
<accession>A0A4Y4CRV4</accession>
<evidence type="ECO:0000256" key="4">
    <source>
        <dbReference type="ARBA" id="ARBA00023235"/>
    </source>
</evidence>
<dbReference type="Gene3D" id="3.10.50.40">
    <property type="match status" value="1"/>
</dbReference>
<evidence type="ECO:0000256" key="6">
    <source>
        <dbReference type="RuleBase" id="RU003915"/>
    </source>
</evidence>
<sequence>MTQIVQPDSLLTLHYRISLENGQPLISTFESTPATMQLGRGDIAPTLERCLAGVTVGELHTFLLEPENAFGTHREDLVEKVRLEDFPDGAEVEPMVIMEFTAPDGTRYPGLIREVLDTHAVIDFNHPLAGKSIRFEVEVIGIN</sequence>
<organism evidence="8 9">
    <name type="scientific">Zoogloea ramigera</name>
    <dbReference type="NCBI Taxonomy" id="350"/>
    <lineage>
        <taxon>Bacteria</taxon>
        <taxon>Pseudomonadati</taxon>
        <taxon>Pseudomonadota</taxon>
        <taxon>Betaproteobacteria</taxon>
        <taxon>Rhodocyclales</taxon>
        <taxon>Zoogloeaceae</taxon>
        <taxon>Zoogloea</taxon>
    </lineage>
</organism>
<evidence type="ECO:0000256" key="3">
    <source>
        <dbReference type="ARBA" id="ARBA00023110"/>
    </source>
</evidence>
<evidence type="ECO:0000256" key="1">
    <source>
        <dbReference type="ARBA" id="ARBA00000971"/>
    </source>
</evidence>
<evidence type="ECO:0000313" key="9">
    <source>
        <dbReference type="Proteomes" id="UP000318422"/>
    </source>
</evidence>
<dbReference type="Proteomes" id="UP000318422">
    <property type="component" value="Unassembled WGS sequence"/>
</dbReference>
<feature type="domain" description="PPIase FKBP-type" evidence="7">
    <location>
        <begin position="8"/>
        <end position="92"/>
    </location>
</feature>
<evidence type="ECO:0000256" key="2">
    <source>
        <dbReference type="ARBA" id="ARBA00006577"/>
    </source>
</evidence>
<evidence type="ECO:0000256" key="5">
    <source>
        <dbReference type="PROSITE-ProRule" id="PRU00277"/>
    </source>
</evidence>
<evidence type="ECO:0000313" key="8">
    <source>
        <dbReference type="EMBL" id="GEC95036.1"/>
    </source>
</evidence>
<dbReference type="SUPFAM" id="SSF54534">
    <property type="entry name" value="FKBP-like"/>
    <property type="match status" value="1"/>
</dbReference>
<dbReference type="Pfam" id="PF00254">
    <property type="entry name" value="FKBP_C"/>
    <property type="match status" value="1"/>
</dbReference>
<proteinExistence type="inferred from homology"/>
<protein>
    <recommendedName>
        <fullName evidence="6">Peptidyl-prolyl cis-trans isomerase</fullName>
        <ecNumber evidence="6">5.2.1.8</ecNumber>
    </recommendedName>
</protein>
<dbReference type="EC" id="5.2.1.8" evidence="6"/>
<dbReference type="AlphaFoldDB" id="A0A4Y4CRV4"/>
<dbReference type="InterPro" id="IPR048261">
    <property type="entry name" value="SlpA/SlyD-like_ins_sf"/>
</dbReference>
<reference evidence="8 9" key="1">
    <citation type="submission" date="2019-06" db="EMBL/GenBank/DDBJ databases">
        <title>Whole genome shotgun sequence of Zoogloea ramigera NBRC 15342.</title>
        <authorList>
            <person name="Hosoyama A."/>
            <person name="Uohara A."/>
            <person name="Ohji S."/>
            <person name="Ichikawa N."/>
        </authorList>
    </citation>
    <scope>NUCLEOTIDE SEQUENCE [LARGE SCALE GENOMIC DNA]</scope>
    <source>
        <strain evidence="8 9">NBRC 15342</strain>
    </source>
</reference>
<keyword evidence="3 5" id="KW-0697">Rotamase</keyword>
<keyword evidence="4 5" id="KW-0413">Isomerase</keyword>
<dbReference type="PANTHER" id="PTHR47861:SF4">
    <property type="entry name" value="FKBP-TYPE 16 KDA PEPTIDYL-PROLYL CIS-TRANS ISOMERASE"/>
    <property type="match status" value="1"/>
</dbReference>
<dbReference type="PANTHER" id="PTHR47861">
    <property type="entry name" value="FKBP-TYPE PEPTIDYL-PROLYL CIS-TRANS ISOMERASE SLYD"/>
    <property type="match status" value="1"/>
</dbReference>
<dbReference type="PROSITE" id="PS50059">
    <property type="entry name" value="FKBP_PPIASE"/>
    <property type="match status" value="1"/>
</dbReference>
<gene>
    <name evidence="8" type="ORF">ZRA01_11090</name>
</gene>
<comment type="catalytic activity">
    <reaction evidence="1 5 6">
        <text>[protein]-peptidylproline (omega=180) = [protein]-peptidylproline (omega=0)</text>
        <dbReference type="Rhea" id="RHEA:16237"/>
        <dbReference type="Rhea" id="RHEA-COMP:10747"/>
        <dbReference type="Rhea" id="RHEA-COMP:10748"/>
        <dbReference type="ChEBI" id="CHEBI:83833"/>
        <dbReference type="ChEBI" id="CHEBI:83834"/>
        <dbReference type="EC" id="5.2.1.8"/>
    </reaction>
</comment>
<comment type="caution">
    <text evidence="8">The sequence shown here is derived from an EMBL/GenBank/DDBJ whole genome shotgun (WGS) entry which is preliminary data.</text>
</comment>
<comment type="similarity">
    <text evidence="2 6">Belongs to the FKBP-type PPIase family.</text>
</comment>
<dbReference type="InterPro" id="IPR046357">
    <property type="entry name" value="PPIase_dom_sf"/>
</dbReference>
<evidence type="ECO:0000259" key="7">
    <source>
        <dbReference type="PROSITE" id="PS50059"/>
    </source>
</evidence>
<dbReference type="RefSeq" id="WP_141350125.1">
    <property type="nucleotide sequence ID" value="NZ_BJNV01000012.1"/>
</dbReference>
<keyword evidence="9" id="KW-1185">Reference proteome</keyword>
<dbReference type="OrthoDB" id="9808891at2"/>
<dbReference type="GO" id="GO:0003755">
    <property type="term" value="F:peptidyl-prolyl cis-trans isomerase activity"/>
    <property type="evidence" value="ECO:0007669"/>
    <property type="project" value="UniProtKB-UniRule"/>
</dbReference>